<reference evidence="2" key="1">
    <citation type="submission" date="2016-10" db="EMBL/GenBank/DDBJ databases">
        <authorList>
            <person name="Varghese N."/>
            <person name="Submissions S."/>
        </authorList>
    </citation>
    <scope>NUCLEOTIDE SEQUENCE [LARGE SCALE GENOMIC DNA]</scope>
    <source>
        <strain evidence="2">DSM 25055</strain>
    </source>
</reference>
<evidence type="ECO:0000313" key="1">
    <source>
        <dbReference type="EMBL" id="SER49404.1"/>
    </source>
</evidence>
<proteinExistence type="predicted"/>
<protein>
    <submittedName>
        <fullName evidence="1">Uncharacterized protein</fullName>
    </submittedName>
</protein>
<accession>A0A1H9PMI2</accession>
<dbReference type="Proteomes" id="UP000199114">
    <property type="component" value="Unassembled WGS sequence"/>
</dbReference>
<dbReference type="STRING" id="1186196.SAMN04489841_3915"/>
<organism evidence="1 2">
    <name type="scientific">Natrinema salaciae</name>
    <dbReference type="NCBI Taxonomy" id="1186196"/>
    <lineage>
        <taxon>Archaea</taxon>
        <taxon>Methanobacteriati</taxon>
        <taxon>Methanobacteriota</taxon>
        <taxon>Stenosarchaea group</taxon>
        <taxon>Halobacteria</taxon>
        <taxon>Halobacteriales</taxon>
        <taxon>Natrialbaceae</taxon>
        <taxon>Natrinema</taxon>
    </lineage>
</organism>
<dbReference type="EMBL" id="FOFD01000006">
    <property type="protein sequence ID" value="SER49404.1"/>
    <property type="molecule type" value="Genomic_DNA"/>
</dbReference>
<evidence type="ECO:0000313" key="2">
    <source>
        <dbReference type="Proteomes" id="UP000199114"/>
    </source>
</evidence>
<name>A0A1H9PMI2_9EURY</name>
<dbReference type="AlphaFoldDB" id="A0A1H9PMI2"/>
<sequence length="53" mass="5766">MPAFTSNTAGSVADWNRPGLVSRNRPSTVVCPALPEAEVRCRPFGETTSLYRV</sequence>
<keyword evidence="2" id="KW-1185">Reference proteome</keyword>
<gene>
    <name evidence="1" type="ORF">SAMN04489841_3915</name>
</gene>